<comment type="caution">
    <text evidence="3">The sequence shown here is derived from an EMBL/GenBank/DDBJ whole genome shotgun (WGS) entry which is preliminary data.</text>
</comment>
<organism evidence="3 4">
    <name type="scientific">Sandarakinorhabdus glacialis</name>
    <dbReference type="NCBI Taxonomy" id="1614636"/>
    <lineage>
        <taxon>Bacteria</taxon>
        <taxon>Pseudomonadati</taxon>
        <taxon>Pseudomonadota</taxon>
        <taxon>Alphaproteobacteria</taxon>
        <taxon>Sphingomonadales</taxon>
        <taxon>Sphingosinicellaceae</taxon>
        <taxon>Sandarakinorhabdus</taxon>
    </lineage>
</organism>
<dbReference type="RefSeq" id="WP_188762745.1">
    <property type="nucleotide sequence ID" value="NZ_BMJM01000006.1"/>
</dbReference>
<dbReference type="EMBL" id="BMJM01000006">
    <property type="protein sequence ID" value="GGE13018.1"/>
    <property type="molecule type" value="Genomic_DNA"/>
</dbReference>
<name>A0A916ZT73_9SPHN</name>
<dbReference type="Pfam" id="PF01713">
    <property type="entry name" value="Smr"/>
    <property type="match status" value="1"/>
</dbReference>
<dbReference type="PROSITE" id="PS50828">
    <property type="entry name" value="SMR"/>
    <property type="match status" value="1"/>
</dbReference>
<proteinExistence type="predicted"/>
<feature type="compositionally biased region" description="Pro residues" evidence="1">
    <location>
        <begin position="43"/>
        <end position="53"/>
    </location>
</feature>
<reference evidence="3" key="1">
    <citation type="journal article" date="2014" name="Int. J. Syst. Evol. Microbiol.">
        <title>Complete genome sequence of Corynebacterium casei LMG S-19264T (=DSM 44701T), isolated from a smear-ripened cheese.</title>
        <authorList>
            <consortium name="US DOE Joint Genome Institute (JGI-PGF)"/>
            <person name="Walter F."/>
            <person name="Albersmeier A."/>
            <person name="Kalinowski J."/>
            <person name="Ruckert C."/>
        </authorList>
    </citation>
    <scope>NUCLEOTIDE SEQUENCE</scope>
    <source>
        <strain evidence="3">CGMCC 1.15519</strain>
    </source>
</reference>
<sequence>MRRRLSAHEHALWSRVAATVRPLHPKAPAPETIPEPAAKIPAKTPPRPIPRAKPPAERPATVPKTPQIPVTTATLDGGWDRRLRQGDIRPDRVIDLHGHTLATAHELLEMALEIASSDGERIILIVTGKGRADRPGRIRAELSHWLETGNHRSRIAALRPAHPRHGGGGAFYLILRRRP</sequence>
<dbReference type="PANTHER" id="PTHR35562:SF2">
    <property type="entry name" value="DNA ENDONUCLEASE SMRA-RELATED"/>
    <property type="match status" value="1"/>
</dbReference>
<dbReference type="InterPro" id="IPR036063">
    <property type="entry name" value="Smr_dom_sf"/>
</dbReference>
<keyword evidence="4" id="KW-1185">Reference proteome</keyword>
<dbReference type="InterPro" id="IPR002625">
    <property type="entry name" value="Smr_dom"/>
</dbReference>
<dbReference type="Proteomes" id="UP000635071">
    <property type="component" value="Unassembled WGS sequence"/>
</dbReference>
<dbReference type="SMART" id="SM00463">
    <property type="entry name" value="SMR"/>
    <property type="match status" value="1"/>
</dbReference>
<dbReference type="Gene3D" id="3.30.1370.110">
    <property type="match status" value="1"/>
</dbReference>
<dbReference type="SUPFAM" id="SSF160443">
    <property type="entry name" value="SMR domain-like"/>
    <property type="match status" value="1"/>
</dbReference>
<reference evidence="3" key="2">
    <citation type="submission" date="2020-09" db="EMBL/GenBank/DDBJ databases">
        <authorList>
            <person name="Sun Q."/>
            <person name="Zhou Y."/>
        </authorList>
    </citation>
    <scope>NUCLEOTIDE SEQUENCE</scope>
    <source>
        <strain evidence="3">CGMCC 1.15519</strain>
    </source>
</reference>
<gene>
    <name evidence="3" type="ORF">GCM10011529_19250</name>
</gene>
<dbReference type="PANTHER" id="PTHR35562">
    <property type="entry name" value="DNA ENDONUCLEASE SMRA-RELATED"/>
    <property type="match status" value="1"/>
</dbReference>
<evidence type="ECO:0000313" key="4">
    <source>
        <dbReference type="Proteomes" id="UP000635071"/>
    </source>
</evidence>
<accession>A0A916ZT73</accession>
<protein>
    <submittedName>
        <fullName evidence="3">DNA mismatch repair protein MutS</fullName>
    </submittedName>
</protein>
<feature type="domain" description="Smr" evidence="2">
    <location>
        <begin position="94"/>
        <end position="176"/>
    </location>
</feature>
<dbReference type="AlphaFoldDB" id="A0A916ZT73"/>
<evidence type="ECO:0000313" key="3">
    <source>
        <dbReference type="EMBL" id="GGE13018.1"/>
    </source>
</evidence>
<evidence type="ECO:0000256" key="1">
    <source>
        <dbReference type="SAM" id="MobiDB-lite"/>
    </source>
</evidence>
<evidence type="ECO:0000259" key="2">
    <source>
        <dbReference type="PROSITE" id="PS50828"/>
    </source>
</evidence>
<feature type="region of interest" description="Disordered" evidence="1">
    <location>
        <begin position="25"/>
        <end position="68"/>
    </location>
</feature>